<organism evidence="1 2">
    <name type="scientific">Candidatus Lokiarchaeum ossiferum</name>
    <dbReference type="NCBI Taxonomy" id="2951803"/>
    <lineage>
        <taxon>Archaea</taxon>
        <taxon>Promethearchaeati</taxon>
        <taxon>Promethearchaeota</taxon>
        <taxon>Promethearchaeia</taxon>
        <taxon>Promethearchaeales</taxon>
        <taxon>Promethearchaeaceae</taxon>
        <taxon>Candidatus Lokiarchaeum</taxon>
    </lineage>
</organism>
<dbReference type="Proteomes" id="UP001208689">
    <property type="component" value="Chromosome"/>
</dbReference>
<protein>
    <submittedName>
        <fullName evidence="1">Uncharacterized protein</fullName>
    </submittedName>
</protein>
<name>A0ABY6I0P2_9ARCH</name>
<keyword evidence="2" id="KW-1185">Reference proteome</keyword>
<reference evidence="1" key="1">
    <citation type="submission" date="2022-09" db="EMBL/GenBank/DDBJ databases">
        <title>Actin cytoskeleton and complex cell architecture in an #Asgard archaeon.</title>
        <authorList>
            <person name="Ponce Toledo R.I."/>
            <person name="Schleper C."/>
            <person name="Rodrigues Oliveira T."/>
            <person name="Wollweber F."/>
            <person name="Xu J."/>
            <person name="Rittmann S."/>
            <person name="Klingl A."/>
            <person name="Pilhofer M."/>
        </authorList>
    </citation>
    <scope>NUCLEOTIDE SEQUENCE</scope>
    <source>
        <strain evidence="1">B-35</strain>
    </source>
</reference>
<accession>A0ABY6I0P2</accession>
<sequence>MRQIDKVIIFDNFGLAKVMFDFNEHKLIVDEVLLSGFLSAIDGLSQSIFQGQSSYFIIDNGNQKISLFKNRNIVLAAISNESLIDFKDQMHSLLQYFEEKYDITQDEVFDNEFYEEFRIKLIRILFFLPIAQDWIPVLKNDMPKLPWFQQQFPLMEKINGKKEIQNFENYSIEIKEEIFEILNYAFFEDILTFKNIIESKDYIVGSEKLQNLLLGKSDEYKILKNQFFNFNLLNICKDVQNYSRILDLQSKFGDNVINVIEELYNLGYITLVGDEIRKLLNAVDLIEDLIIAFQKVGRKGKIIPEIKFFVEEFDEPEIISRFQFDKNQISLNKENLFDISNQFQSTKKSVDLWLHFGELLLDKFYLSYEKKLNNIFQDSILNKYLSCLHREDMAILDPFLSKLEASCFDE</sequence>
<evidence type="ECO:0000313" key="2">
    <source>
        <dbReference type="Proteomes" id="UP001208689"/>
    </source>
</evidence>
<gene>
    <name evidence="1" type="ORF">NEF87_004972</name>
</gene>
<dbReference type="EMBL" id="CP104013">
    <property type="protein sequence ID" value="UYP48687.1"/>
    <property type="molecule type" value="Genomic_DNA"/>
</dbReference>
<evidence type="ECO:0000313" key="1">
    <source>
        <dbReference type="EMBL" id="UYP48687.1"/>
    </source>
</evidence>
<proteinExistence type="predicted"/>